<organism evidence="1">
    <name type="scientific">Candidatus Kentrum sp. UNK</name>
    <dbReference type="NCBI Taxonomy" id="2126344"/>
    <lineage>
        <taxon>Bacteria</taxon>
        <taxon>Pseudomonadati</taxon>
        <taxon>Pseudomonadota</taxon>
        <taxon>Gammaproteobacteria</taxon>
        <taxon>Candidatus Kentrum</taxon>
    </lineage>
</organism>
<dbReference type="AlphaFoldDB" id="A0A451ABH0"/>
<protein>
    <submittedName>
        <fullName evidence="1">Uncharacterized protein</fullName>
    </submittedName>
</protein>
<sequence length="91" mass="10002">MRIFGSGFAWLVRYLENLRQNDQEILNKGGWGRAKRAPSDCTLSTVGSLCGAPATHTFGNLFGSGLAGFRVYIMKRAFRKMLISVKTSSLA</sequence>
<dbReference type="EMBL" id="CAADFZ010000033">
    <property type="protein sequence ID" value="VFK63381.1"/>
    <property type="molecule type" value="Genomic_DNA"/>
</dbReference>
<proteinExistence type="predicted"/>
<accession>A0A451ABH0</accession>
<name>A0A451ABH0_9GAMM</name>
<reference evidence="1" key="1">
    <citation type="submission" date="2019-02" db="EMBL/GenBank/DDBJ databases">
        <authorList>
            <person name="Gruber-Vodicka R. H."/>
            <person name="Seah K. B. B."/>
        </authorList>
    </citation>
    <scope>NUCLEOTIDE SEQUENCE</scope>
    <source>
        <strain evidence="1">BECK_BY8</strain>
    </source>
</reference>
<gene>
    <name evidence="1" type="ORF">BECKUNK1418G_GA0071005_10333</name>
</gene>
<evidence type="ECO:0000313" key="1">
    <source>
        <dbReference type="EMBL" id="VFK63381.1"/>
    </source>
</evidence>